<comment type="caution">
    <text evidence="1">The sequence shown here is derived from an EMBL/GenBank/DDBJ whole genome shotgun (WGS) entry which is preliminary data.</text>
</comment>
<sequence>MSLLDDAILEEVIPDITEEKALEYAVIAWTFEETMNIKFDPILAKAFADIISAIINGGFISPEEFNEFVEQVKEALGEYE</sequence>
<reference evidence="1" key="1">
    <citation type="journal article" date="2015" name="Nature">
        <title>Complex archaea that bridge the gap between prokaryotes and eukaryotes.</title>
        <authorList>
            <person name="Spang A."/>
            <person name="Saw J.H."/>
            <person name="Jorgensen S.L."/>
            <person name="Zaremba-Niedzwiedzka K."/>
            <person name="Martijn J."/>
            <person name="Lind A.E."/>
            <person name="van Eijk R."/>
            <person name="Schleper C."/>
            <person name="Guy L."/>
            <person name="Ettema T.J."/>
        </authorList>
    </citation>
    <scope>NUCLEOTIDE SEQUENCE</scope>
</reference>
<gene>
    <name evidence="1" type="ORF">LCGC14_1322540</name>
</gene>
<name>A0A0F9KJ28_9ZZZZ</name>
<evidence type="ECO:0000313" key="1">
    <source>
        <dbReference type="EMBL" id="KKM82144.1"/>
    </source>
</evidence>
<protein>
    <submittedName>
        <fullName evidence="1">Uncharacterized protein</fullName>
    </submittedName>
</protein>
<proteinExistence type="predicted"/>
<dbReference type="AlphaFoldDB" id="A0A0F9KJ28"/>
<dbReference type="EMBL" id="LAZR01007909">
    <property type="protein sequence ID" value="KKM82144.1"/>
    <property type="molecule type" value="Genomic_DNA"/>
</dbReference>
<organism evidence="1">
    <name type="scientific">marine sediment metagenome</name>
    <dbReference type="NCBI Taxonomy" id="412755"/>
    <lineage>
        <taxon>unclassified sequences</taxon>
        <taxon>metagenomes</taxon>
        <taxon>ecological metagenomes</taxon>
    </lineage>
</organism>
<accession>A0A0F9KJ28</accession>